<comment type="similarity">
    <text evidence="3 8">Belongs to the peptidase M17 family.</text>
</comment>
<evidence type="ECO:0000259" key="10">
    <source>
        <dbReference type="PROSITE" id="PS00631"/>
    </source>
</evidence>
<dbReference type="Gene3D" id="3.40.220.10">
    <property type="entry name" value="Leucine Aminopeptidase, subunit E, domain 1"/>
    <property type="match status" value="1"/>
</dbReference>
<feature type="binding site" evidence="8">
    <location>
        <position position="373"/>
    </location>
    <ligand>
        <name>Mn(2+)</name>
        <dbReference type="ChEBI" id="CHEBI:29035"/>
        <label>1</label>
    </ligand>
</feature>
<feature type="binding site" evidence="8">
    <location>
        <position position="296"/>
    </location>
    <ligand>
        <name>Mn(2+)</name>
        <dbReference type="ChEBI" id="CHEBI:29035"/>
        <label>1</label>
    </ligand>
</feature>
<dbReference type="PANTHER" id="PTHR11963:SF23">
    <property type="entry name" value="CYTOSOL AMINOPEPTIDASE"/>
    <property type="match status" value="1"/>
</dbReference>
<evidence type="ECO:0000256" key="3">
    <source>
        <dbReference type="ARBA" id="ARBA00009528"/>
    </source>
</evidence>
<comment type="catalytic activity">
    <reaction evidence="1 8">
        <text>Release of an N-terminal amino acid, Xaa-|-Yaa-, in which Xaa is preferably Leu, but may be other amino acids including Pro although not Arg or Lys, and Yaa may be Pro. Amino acid amides and methyl esters are also readily hydrolyzed, but rates on arylamides are exceedingly low.</text>
        <dbReference type="EC" id="3.4.11.1"/>
    </reaction>
</comment>
<gene>
    <name evidence="8" type="primary">pepA</name>
    <name evidence="11" type="ORF">SAMN02745824_3145</name>
</gene>
<dbReference type="SUPFAM" id="SSF52949">
    <property type="entry name" value="Macro domain-like"/>
    <property type="match status" value="1"/>
</dbReference>
<comment type="subcellular location">
    <subcellularLocation>
        <location evidence="8">Cytoplasm</location>
    </subcellularLocation>
</comment>
<evidence type="ECO:0000313" key="11">
    <source>
        <dbReference type="EMBL" id="SIO15080.1"/>
    </source>
</evidence>
<dbReference type="GO" id="GO:0030145">
    <property type="term" value="F:manganese ion binding"/>
    <property type="evidence" value="ECO:0007669"/>
    <property type="project" value="UniProtKB-UniRule"/>
</dbReference>
<feature type="signal peptide" evidence="9">
    <location>
        <begin position="1"/>
        <end position="26"/>
    </location>
</feature>
<dbReference type="PROSITE" id="PS00631">
    <property type="entry name" value="CYTOSOL_AP"/>
    <property type="match status" value="1"/>
</dbReference>
<dbReference type="EC" id="3.4.11.1" evidence="8"/>
<keyword evidence="12" id="KW-1185">Reference proteome</keyword>
<comment type="cofactor">
    <cofactor evidence="8">
        <name>Mn(2+)</name>
        <dbReference type="ChEBI" id="CHEBI:29035"/>
    </cofactor>
    <text evidence="8">Binds 2 manganese ions per subunit.</text>
</comment>
<keyword evidence="8" id="KW-0479">Metal-binding</keyword>
<name>A0A1N6H5L2_9SPHN</name>
<dbReference type="Proteomes" id="UP000185192">
    <property type="component" value="Unassembled WGS sequence"/>
</dbReference>
<evidence type="ECO:0000313" key="12">
    <source>
        <dbReference type="Proteomes" id="UP000185192"/>
    </source>
</evidence>
<evidence type="ECO:0000256" key="7">
    <source>
        <dbReference type="ARBA" id="ARBA00023211"/>
    </source>
</evidence>
<dbReference type="GO" id="GO:0006508">
    <property type="term" value="P:proteolysis"/>
    <property type="evidence" value="ECO:0007669"/>
    <property type="project" value="UniProtKB-KW"/>
</dbReference>
<organism evidence="11 12">
    <name type="scientific">Parasphingorhabdus marina DSM 22363</name>
    <dbReference type="NCBI Taxonomy" id="1123272"/>
    <lineage>
        <taxon>Bacteria</taxon>
        <taxon>Pseudomonadati</taxon>
        <taxon>Pseudomonadota</taxon>
        <taxon>Alphaproteobacteria</taxon>
        <taxon>Sphingomonadales</taxon>
        <taxon>Sphingomonadaceae</taxon>
        <taxon>Parasphingorhabdus</taxon>
    </lineage>
</organism>
<evidence type="ECO:0000256" key="4">
    <source>
        <dbReference type="ARBA" id="ARBA00022438"/>
    </source>
</evidence>
<dbReference type="GO" id="GO:0005737">
    <property type="term" value="C:cytoplasm"/>
    <property type="evidence" value="ECO:0007669"/>
    <property type="project" value="UniProtKB-SubCell"/>
</dbReference>
<keyword evidence="9" id="KW-0732">Signal</keyword>
<evidence type="ECO:0000256" key="1">
    <source>
        <dbReference type="ARBA" id="ARBA00000135"/>
    </source>
</evidence>
<feature type="binding site" evidence="8">
    <location>
        <position position="314"/>
    </location>
    <ligand>
        <name>Mn(2+)</name>
        <dbReference type="ChEBI" id="CHEBI:29035"/>
        <label>2</label>
    </ligand>
</feature>
<feature type="binding site" evidence="8">
    <location>
        <position position="375"/>
    </location>
    <ligand>
        <name>Mn(2+)</name>
        <dbReference type="ChEBI" id="CHEBI:29035"/>
        <label>2</label>
    </ligand>
</feature>
<dbReference type="PANTHER" id="PTHR11963">
    <property type="entry name" value="LEUCINE AMINOPEPTIDASE-RELATED"/>
    <property type="match status" value="1"/>
</dbReference>
<dbReference type="InterPro" id="IPR008283">
    <property type="entry name" value="Peptidase_M17_N"/>
</dbReference>
<dbReference type="EMBL" id="FSQW01000002">
    <property type="protein sequence ID" value="SIO15080.1"/>
    <property type="molecule type" value="Genomic_DNA"/>
</dbReference>
<evidence type="ECO:0000256" key="6">
    <source>
        <dbReference type="ARBA" id="ARBA00022801"/>
    </source>
</evidence>
<dbReference type="OrthoDB" id="9809354at2"/>
<proteinExistence type="inferred from homology"/>
<dbReference type="RefSeq" id="WP_074206063.1">
    <property type="nucleotide sequence ID" value="NZ_FSQW01000002.1"/>
</dbReference>
<dbReference type="InterPro" id="IPR043472">
    <property type="entry name" value="Macro_dom-like"/>
</dbReference>
<dbReference type="Pfam" id="PF00883">
    <property type="entry name" value="Peptidase_M17"/>
    <property type="match status" value="1"/>
</dbReference>
<protein>
    <recommendedName>
        <fullName evidence="8">Probable cytosol aminopeptidase</fullName>
        <ecNumber evidence="8">3.4.11.1</ecNumber>
    </recommendedName>
    <alternativeName>
        <fullName evidence="8">Leucine aminopeptidase</fullName>
        <shortName evidence="8">LAP</shortName>
        <ecNumber evidence="8">3.4.11.10</ecNumber>
    </alternativeName>
    <alternativeName>
        <fullName evidence="8">Leucyl aminopeptidase</fullName>
    </alternativeName>
</protein>
<keyword evidence="7 8" id="KW-0464">Manganese</keyword>
<dbReference type="AlphaFoldDB" id="A0A1N6H5L2"/>
<comment type="catalytic activity">
    <reaction evidence="2 8">
        <text>Release of an N-terminal amino acid, preferentially leucine, but not glutamic or aspartic acids.</text>
        <dbReference type="EC" id="3.4.11.10"/>
    </reaction>
</comment>
<dbReference type="InterPro" id="IPR023042">
    <property type="entry name" value="Peptidase_M17_leu_NH2_pept"/>
</dbReference>
<dbReference type="PRINTS" id="PR00481">
    <property type="entry name" value="LAMNOPPTDASE"/>
</dbReference>
<evidence type="ECO:0000256" key="2">
    <source>
        <dbReference type="ARBA" id="ARBA00000967"/>
    </source>
</evidence>
<accession>A0A1N6H5L2</accession>
<dbReference type="GO" id="GO:0070006">
    <property type="term" value="F:metalloaminopeptidase activity"/>
    <property type="evidence" value="ECO:0007669"/>
    <property type="project" value="InterPro"/>
</dbReference>
<feature type="binding site" evidence="8">
    <location>
        <position position="291"/>
    </location>
    <ligand>
        <name>Mn(2+)</name>
        <dbReference type="ChEBI" id="CHEBI:29035"/>
        <label>2</label>
    </ligand>
</feature>
<keyword evidence="5 8" id="KW-0645">Protease</keyword>
<feature type="binding site" evidence="8">
    <location>
        <position position="296"/>
    </location>
    <ligand>
        <name>Mn(2+)</name>
        <dbReference type="ChEBI" id="CHEBI:29035"/>
        <label>2</label>
    </ligand>
</feature>
<keyword evidence="4 8" id="KW-0031">Aminopeptidase</keyword>
<dbReference type="HAMAP" id="MF_00181">
    <property type="entry name" value="Cytosol_peptidase_M17"/>
    <property type="match status" value="1"/>
</dbReference>
<evidence type="ECO:0000256" key="8">
    <source>
        <dbReference type="HAMAP-Rule" id="MF_00181"/>
    </source>
</evidence>
<dbReference type="Pfam" id="PF02789">
    <property type="entry name" value="Peptidase_M17_N"/>
    <property type="match status" value="1"/>
</dbReference>
<dbReference type="CDD" id="cd00433">
    <property type="entry name" value="Peptidase_M17"/>
    <property type="match status" value="1"/>
</dbReference>
<dbReference type="InterPro" id="IPR000819">
    <property type="entry name" value="Peptidase_M17_C"/>
</dbReference>
<dbReference type="InterPro" id="IPR011356">
    <property type="entry name" value="Leucine_aapep/pepB"/>
</dbReference>
<comment type="function">
    <text evidence="8">Presumably involved in the processing and regular turnover of intracellular proteins. Catalyzes the removal of unsubstituted N-terminal amino acids from various peptides.</text>
</comment>
<dbReference type="NCBIfam" id="NF002077">
    <property type="entry name" value="PRK00913.2-4"/>
    <property type="match status" value="1"/>
</dbReference>
<evidence type="ECO:0000256" key="5">
    <source>
        <dbReference type="ARBA" id="ARBA00022670"/>
    </source>
</evidence>
<keyword evidence="8" id="KW-0963">Cytoplasm</keyword>
<dbReference type="SUPFAM" id="SSF53187">
    <property type="entry name" value="Zn-dependent exopeptidases"/>
    <property type="match status" value="1"/>
</dbReference>
<dbReference type="NCBIfam" id="NF002075">
    <property type="entry name" value="PRK00913.2-2"/>
    <property type="match status" value="1"/>
</dbReference>
<feature type="active site" evidence="8">
    <location>
        <position position="377"/>
    </location>
</feature>
<feature type="binding site" evidence="8">
    <location>
        <position position="375"/>
    </location>
    <ligand>
        <name>Mn(2+)</name>
        <dbReference type="ChEBI" id="CHEBI:29035"/>
        <label>1</label>
    </ligand>
</feature>
<feature type="active site" evidence="8">
    <location>
        <position position="303"/>
    </location>
</feature>
<reference evidence="12" key="1">
    <citation type="submission" date="2016-11" db="EMBL/GenBank/DDBJ databases">
        <authorList>
            <person name="Varghese N."/>
            <person name="Submissions S."/>
        </authorList>
    </citation>
    <scope>NUCLEOTIDE SEQUENCE [LARGE SCALE GENOMIC DNA]</scope>
    <source>
        <strain evidence="12">DSM 22363</strain>
    </source>
</reference>
<sequence length="525" mass="54527">MPGAKNHRLALTALLPLLALASPVHAQSVIGSGVPASTTANSQERPIAFAAQAPENAGLIILTQSAALPETPALSGADRGAVEAAIAAADFQGKAGQHLKLRGIGGRPLIMIVGAAKAEGENADWRAAAGGAIQKLMAEETELAMIGAPDAEAMASAALGLALGQYRFDRYKHDVEKAPASQQVTIAGAAANAAQMLWTNRHQHLAEGVRFARDLQSEPANTIYPESFVDRTRAALAGVPNVRVEVLDEAQMRQLNMGAIVGVGQGSPRGSRMMVVTYRGASGPPLALAGKGITFDTGGISIKPNSGMWGMKADMTGAAAVMGATLSLAKSRAPVHIVAVAALAENMPGANAQRPGDVVRTYGGKTIEIRSTDAEGRLVLADAVQYVADKYDPYALVDIATLTGSVGRALGPQYAGLFAREDAIAGKLLDAAEASGENLWRLPLHPAYAKALKSDIADVKNSNIDAPGASAGAHFIGYFVDSDLPWAHLDIAGVDWLDSARPLTPKGASGFGVRLLDQLARDWRE</sequence>
<dbReference type="Gene3D" id="3.40.630.10">
    <property type="entry name" value="Zn peptidases"/>
    <property type="match status" value="1"/>
</dbReference>
<evidence type="ECO:0000256" key="9">
    <source>
        <dbReference type="SAM" id="SignalP"/>
    </source>
</evidence>
<dbReference type="EC" id="3.4.11.10" evidence="8"/>
<feature type="domain" description="Cytosol aminopeptidase" evidence="10">
    <location>
        <begin position="371"/>
        <end position="378"/>
    </location>
</feature>
<feature type="chain" id="PRO_5012478346" description="Probable cytosol aminopeptidase" evidence="9">
    <location>
        <begin position="27"/>
        <end position="525"/>
    </location>
</feature>
<dbReference type="STRING" id="1123272.SAMN02745824_3145"/>
<keyword evidence="6 8" id="KW-0378">Hydrolase</keyword>